<keyword evidence="5 7" id="KW-0574">Periplasm</keyword>
<protein>
    <recommendedName>
        <fullName evidence="3 7">Flagella basal body P-ring formation protein FlgA</fullName>
    </recommendedName>
</protein>
<comment type="subcellular location">
    <subcellularLocation>
        <location evidence="1 7">Periplasm</location>
    </subcellularLocation>
</comment>
<dbReference type="EMBL" id="CP061854">
    <property type="protein sequence ID" value="QOD55872.1"/>
    <property type="molecule type" value="Genomic_DNA"/>
</dbReference>
<dbReference type="InterPro" id="IPR017585">
    <property type="entry name" value="SAF_FlgA"/>
</dbReference>
<evidence type="ECO:0000256" key="3">
    <source>
        <dbReference type="ARBA" id="ARBA00014754"/>
    </source>
</evidence>
<dbReference type="Pfam" id="PF17656">
    <property type="entry name" value="ChapFlgA_N"/>
    <property type="match status" value="1"/>
</dbReference>
<keyword evidence="7" id="KW-1005">Bacterial flagellum biogenesis</keyword>
<evidence type="ECO:0000256" key="1">
    <source>
        <dbReference type="ARBA" id="ARBA00004418"/>
    </source>
</evidence>
<dbReference type="InterPro" id="IPR013974">
    <property type="entry name" value="SAF"/>
</dbReference>
<comment type="similarity">
    <text evidence="2 7">Belongs to the FlgA family.</text>
</comment>
<keyword evidence="10" id="KW-0969">Cilium</keyword>
<dbReference type="InterPro" id="IPR039246">
    <property type="entry name" value="Flagellar_FlgA"/>
</dbReference>
<proteinExistence type="inferred from homology"/>
<dbReference type="Proteomes" id="UP000516656">
    <property type="component" value="Chromosome 1"/>
</dbReference>
<dbReference type="Pfam" id="PF13144">
    <property type="entry name" value="ChapFlgA"/>
    <property type="match status" value="1"/>
</dbReference>
<dbReference type="Gene3D" id="2.30.30.760">
    <property type="match status" value="1"/>
</dbReference>
<keyword evidence="4 7" id="KW-0732">Signal</keyword>
<evidence type="ECO:0000313" key="12">
    <source>
        <dbReference type="Proteomes" id="UP000516656"/>
    </source>
</evidence>
<dbReference type="GO" id="GO:0044780">
    <property type="term" value="P:bacterial-type flagellum assembly"/>
    <property type="evidence" value="ECO:0007669"/>
    <property type="project" value="InterPro"/>
</dbReference>
<comment type="function">
    <text evidence="6 7">Involved in the assembly process of the P-ring formation. It may associate with FlgF on the rod constituting a structure essential for the P-ring assembly or may act as a modulator protein for the P-ring assembly.</text>
</comment>
<dbReference type="GO" id="GO:0042597">
    <property type="term" value="C:periplasmic space"/>
    <property type="evidence" value="ECO:0007669"/>
    <property type="project" value="UniProtKB-SubCell"/>
</dbReference>
<reference evidence="10 12" key="3">
    <citation type="submission" date="2020-09" db="EMBL/GenBank/DDBJ databases">
        <title>Complete, closed and curated genome sequences of Photobacterium damselae subsp. piscicida isolates from Australia indicate localised evolution and additional plasmid-borne pathogenicity mechanisms.</title>
        <authorList>
            <person name="Baseggio L."/>
            <person name="Silayeva O."/>
            <person name="Buller N."/>
            <person name="Landos M."/>
            <person name="Engelstaedter J."/>
            <person name="Barnes A.C."/>
        </authorList>
    </citation>
    <scope>NUCLEOTIDE SEQUENCE [LARGE SCALE GENOMIC DNA]</scope>
    <source>
        <strain evidence="10 12">AS-16-0540-1</strain>
    </source>
</reference>
<keyword evidence="10" id="KW-0282">Flagellum</keyword>
<evidence type="ECO:0000256" key="5">
    <source>
        <dbReference type="ARBA" id="ARBA00022764"/>
    </source>
</evidence>
<evidence type="ECO:0000313" key="11">
    <source>
        <dbReference type="Proteomes" id="UP000218676"/>
    </source>
</evidence>
<dbReference type="Proteomes" id="UP000218676">
    <property type="component" value="Chromosome 1"/>
</dbReference>
<dbReference type="EMBL" id="AP018045">
    <property type="protein sequence ID" value="BAX52252.1"/>
    <property type="molecule type" value="Genomic_DNA"/>
</dbReference>
<evidence type="ECO:0000256" key="7">
    <source>
        <dbReference type="RuleBase" id="RU362063"/>
    </source>
</evidence>
<reference evidence="11" key="2">
    <citation type="submission" date="2017-05" db="EMBL/GenBank/DDBJ databases">
        <title>Whole genome sequence of fish pathogenic bacteria, Photobacterium damselae subsp. piscicida, strain 91-197, isolated from hybrid striped bass (Morone sp.) in USA.</title>
        <authorList>
            <person name="Teru Y."/>
            <person name="Hikima J."/>
            <person name="Kono T."/>
            <person name="Sakai M."/>
            <person name="Takano T."/>
            <person name="Hawke J.P."/>
            <person name="Takeyama H."/>
            <person name="Aoki T."/>
        </authorList>
    </citation>
    <scope>NUCLEOTIDE SEQUENCE [LARGE SCALE GENOMIC DNA]</scope>
    <source>
        <strain evidence="11">91-197</strain>
    </source>
</reference>
<evidence type="ECO:0000313" key="10">
    <source>
        <dbReference type="EMBL" id="QOD55872.1"/>
    </source>
</evidence>
<feature type="domain" description="SAF" evidence="8">
    <location>
        <begin position="109"/>
        <end position="171"/>
    </location>
</feature>
<evidence type="ECO:0000313" key="9">
    <source>
        <dbReference type="EMBL" id="BAX52252.1"/>
    </source>
</evidence>
<dbReference type="SMART" id="SM00858">
    <property type="entry name" value="SAF"/>
    <property type="match status" value="1"/>
</dbReference>
<dbReference type="NCBIfam" id="TIGR03170">
    <property type="entry name" value="flgA_cterm"/>
    <property type="match status" value="1"/>
</dbReference>
<name>A0A1V1VA42_PHODP</name>
<reference evidence="9" key="1">
    <citation type="journal article" date="2017" name="Genome Announc.">
        <title>Whole-Genome Sequence of Photobacterium damselae subsp. piscicida Strain 91-197, Isolated from Hybrid Striped Bass (Morone sp.) in the United States.</title>
        <authorList>
            <person name="Teru Y."/>
            <person name="Hikima J."/>
            <person name="Kono T."/>
            <person name="Sakai M."/>
            <person name="Takano T."/>
            <person name="Hawke J.P."/>
            <person name="Takeyama H."/>
            <person name="Aoki T."/>
        </authorList>
    </citation>
    <scope>NUCLEOTIDE SEQUENCE</scope>
    <source>
        <strain evidence="9">91-197</strain>
    </source>
</reference>
<dbReference type="PANTHER" id="PTHR36307">
    <property type="entry name" value="FLAGELLA BASAL BODY P-RING FORMATION PROTEIN FLGA"/>
    <property type="match status" value="1"/>
</dbReference>
<dbReference type="PANTHER" id="PTHR36307:SF1">
    <property type="entry name" value="FLAGELLA BASAL BODY P-RING FORMATION PROTEIN FLGA"/>
    <property type="match status" value="1"/>
</dbReference>
<sequence>MRFKFIPSIIGLVSVIFSNNMSFAADIDLETIRHSAEAFVQTQITPPKEGELSIEAAQLDSRLRFSHCSEPLETSLPGKQEINNNATVLVRCNRENWQVYVPVRVQLLLPRVVASVPLGRGMVLSPNNLTVALIESRFQRGAIYQSPQALFGAKVKRNVKMGEAVQANDICMVCRNDKVVISAGQPGLKIITQGTALSDGTLGEQIRVKNNRSNKIISAQVSAVGEVDVSY</sequence>
<keyword evidence="10" id="KW-0966">Cell projection</keyword>
<accession>A0A1V1VA42</accession>
<evidence type="ECO:0000256" key="4">
    <source>
        <dbReference type="ARBA" id="ARBA00022729"/>
    </source>
</evidence>
<dbReference type="InterPro" id="IPR041231">
    <property type="entry name" value="FlgA_N"/>
</dbReference>
<dbReference type="AlphaFoldDB" id="A0A1V1VA42"/>
<feature type="chain" id="PRO_5041507669" description="Flagella basal body P-ring formation protein FlgA" evidence="7">
    <location>
        <begin position="25"/>
        <end position="231"/>
    </location>
</feature>
<evidence type="ECO:0000259" key="8">
    <source>
        <dbReference type="SMART" id="SM00858"/>
    </source>
</evidence>
<organism evidence="10 12">
    <name type="scientific">Photobacterium damsela subsp. piscicida</name>
    <name type="common">Pasteurella piscicida</name>
    <dbReference type="NCBI Taxonomy" id="38294"/>
    <lineage>
        <taxon>Bacteria</taxon>
        <taxon>Pseudomonadati</taxon>
        <taxon>Pseudomonadota</taxon>
        <taxon>Gammaproteobacteria</taxon>
        <taxon>Vibrionales</taxon>
        <taxon>Vibrionaceae</taxon>
        <taxon>Photobacterium</taxon>
    </lineage>
</organism>
<evidence type="ECO:0000256" key="2">
    <source>
        <dbReference type="ARBA" id="ARBA00010474"/>
    </source>
</evidence>
<dbReference type="RefSeq" id="WP_065170131.1">
    <property type="nucleotide sequence ID" value="NZ_CP184802.1"/>
</dbReference>
<feature type="signal peptide" evidence="7">
    <location>
        <begin position="1"/>
        <end position="24"/>
    </location>
</feature>
<evidence type="ECO:0000256" key="6">
    <source>
        <dbReference type="ARBA" id="ARBA00025643"/>
    </source>
</evidence>
<gene>
    <name evidence="10" type="primary">flgA</name>
    <name evidence="10" type="ORF">IC627_11335</name>
    <name evidence="9" type="ORF">PDPUS_1_00878</name>
</gene>